<protein>
    <recommendedName>
        <fullName evidence="3">glucan endo-1,3-beta-D-glucosidase</fullName>
        <ecNumber evidence="3">3.2.1.39</ecNumber>
    </recommendedName>
    <alternativeName>
        <fullName evidence="13">Endo-1,3-beta-glucanase btgC</fullName>
    </alternativeName>
    <alternativeName>
        <fullName evidence="12">Laminarinase btgC</fullName>
    </alternativeName>
</protein>
<evidence type="ECO:0000256" key="14">
    <source>
        <dbReference type="SAM" id="SignalP"/>
    </source>
</evidence>
<keyword evidence="10" id="KW-0624">Polysaccharide degradation</keyword>
<accession>A0A485L0U0</accession>
<dbReference type="OrthoDB" id="77201at2759"/>
<dbReference type="Pfam" id="PF00652">
    <property type="entry name" value="Ricin_B_lectin"/>
    <property type="match status" value="2"/>
</dbReference>
<keyword evidence="8" id="KW-0119">Carbohydrate metabolism</keyword>
<reference evidence="17 18" key="1">
    <citation type="submission" date="2019-03" db="EMBL/GenBank/DDBJ databases">
        <authorList>
            <person name="Gaulin E."/>
            <person name="Dumas B."/>
        </authorList>
    </citation>
    <scope>NUCLEOTIDE SEQUENCE [LARGE SCALE GENOMIC DNA]</scope>
    <source>
        <strain evidence="17">CBS 568.67</strain>
    </source>
</reference>
<dbReference type="Proteomes" id="UP000332933">
    <property type="component" value="Unassembled WGS sequence"/>
</dbReference>
<name>A0A485L0U0_9STRA</name>
<feature type="chain" id="PRO_5036355511" description="glucan endo-1,3-beta-D-glucosidase" evidence="14">
    <location>
        <begin position="21"/>
        <end position="619"/>
    </location>
</feature>
<keyword evidence="14" id="KW-0732">Signal</keyword>
<feature type="signal peptide" evidence="14">
    <location>
        <begin position="1"/>
        <end position="20"/>
    </location>
</feature>
<evidence type="ECO:0000256" key="10">
    <source>
        <dbReference type="ARBA" id="ARBA00023326"/>
    </source>
</evidence>
<comment type="function">
    <text evidence="11">Glucanases play a role in cell expansion during growth, in cell-cell fusion during mating, and in spore release during sporulation. This enzyme may be involved in beta-glucan degradation. Active on laminarin and lichenan.</text>
</comment>
<feature type="domain" description="Ricin B lectin" evidence="15">
    <location>
        <begin position="351"/>
        <end position="473"/>
    </location>
</feature>
<comment type="subcellular location">
    <subcellularLocation>
        <location evidence="2">Cell membrane</location>
    </subcellularLocation>
</comment>
<evidence type="ECO:0000256" key="9">
    <source>
        <dbReference type="ARBA" id="ARBA00023316"/>
    </source>
</evidence>
<reference evidence="16" key="2">
    <citation type="submission" date="2019-06" db="EMBL/GenBank/DDBJ databases">
        <title>Genomics analysis of Aphanomyces spp. identifies a new class of oomycete effector associated with host adaptation.</title>
        <authorList>
            <person name="Gaulin E."/>
        </authorList>
    </citation>
    <scope>NUCLEOTIDE SEQUENCE</scope>
    <source>
        <strain evidence="16">CBS 578.67</strain>
    </source>
</reference>
<evidence type="ECO:0000256" key="5">
    <source>
        <dbReference type="ARBA" id="ARBA00022801"/>
    </source>
</evidence>
<dbReference type="CDD" id="cd00161">
    <property type="entry name" value="beta-trefoil_Ricin-like"/>
    <property type="match status" value="1"/>
</dbReference>
<evidence type="ECO:0000256" key="6">
    <source>
        <dbReference type="ARBA" id="ARBA00023136"/>
    </source>
</evidence>
<dbReference type="GO" id="GO:0005886">
    <property type="term" value="C:plasma membrane"/>
    <property type="evidence" value="ECO:0007669"/>
    <property type="project" value="UniProtKB-SubCell"/>
</dbReference>
<comment type="catalytic activity">
    <reaction evidence="1">
        <text>Hydrolysis of (1-&gt;3)-beta-D-glucosidic linkages in (1-&gt;3)-beta-D-glucans.</text>
        <dbReference type="EC" id="3.2.1.39"/>
    </reaction>
</comment>
<keyword evidence="18" id="KW-1185">Reference proteome</keyword>
<dbReference type="SUPFAM" id="SSF50370">
    <property type="entry name" value="Ricin B-like lectins"/>
    <property type="match status" value="2"/>
</dbReference>
<organism evidence="17 18">
    <name type="scientific">Aphanomyces stellatus</name>
    <dbReference type="NCBI Taxonomy" id="120398"/>
    <lineage>
        <taxon>Eukaryota</taxon>
        <taxon>Sar</taxon>
        <taxon>Stramenopiles</taxon>
        <taxon>Oomycota</taxon>
        <taxon>Saprolegniomycetes</taxon>
        <taxon>Saprolegniales</taxon>
        <taxon>Verrucalvaceae</taxon>
        <taxon>Aphanomyces</taxon>
    </lineage>
</organism>
<gene>
    <name evidence="17" type="primary">Aste57867_14512</name>
    <name evidence="16" type="ORF">As57867_014458</name>
    <name evidence="17" type="ORF">ASTE57867_14512</name>
</gene>
<dbReference type="PROSITE" id="PS50231">
    <property type="entry name" value="RICIN_B_LECTIN"/>
    <property type="match status" value="2"/>
</dbReference>
<keyword evidence="7" id="KW-0325">Glycoprotein</keyword>
<dbReference type="Gene3D" id="3.20.20.80">
    <property type="entry name" value="Glycosidases"/>
    <property type="match status" value="1"/>
</dbReference>
<dbReference type="EC" id="3.2.1.39" evidence="3"/>
<dbReference type="EMBL" id="CAADRA010005566">
    <property type="protein sequence ID" value="VFT91334.1"/>
    <property type="molecule type" value="Genomic_DNA"/>
</dbReference>
<feature type="domain" description="Ricin B lectin" evidence="15">
    <location>
        <begin position="478"/>
        <end position="597"/>
    </location>
</feature>
<dbReference type="PANTHER" id="PTHR16631">
    <property type="entry name" value="GLUCAN 1,3-BETA-GLUCOSIDASE"/>
    <property type="match status" value="1"/>
</dbReference>
<dbReference type="InterPro" id="IPR000772">
    <property type="entry name" value="Ricin_B_lectin"/>
</dbReference>
<dbReference type="InterPro" id="IPR035992">
    <property type="entry name" value="Ricin_B-like_lectins"/>
</dbReference>
<dbReference type="GO" id="GO:0000272">
    <property type="term" value="P:polysaccharide catabolic process"/>
    <property type="evidence" value="ECO:0007669"/>
    <property type="project" value="UniProtKB-KW"/>
</dbReference>
<evidence type="ECO:0000256" key="4">
    <source>
        <dbReference type="ARBA" id="ARBA00022475"/>
    </source>
</evidence>
<dbReference type="InterPro" id="IPR017853">
    <property type="entry name" value="GH"/>
</dbReference>
<sequence>MKVLSCLSFLAAAAFASVAALDTKFYALNYDTRSNEWGGVKTAAVMDADFAALKKVTDVVRVYSMNLGTTKQVLSLAAKNNLKVWLGLWTEIPTDKLKDTFESEFANLKALVEQGLVRNDNVVGIHVSSEAMFRYYIQGPGAGYYNSNQGPAETNSTGADLLGLNTVLDHLHKARAYLRDVKKLTFPLVITDVMDMYAKFPVLYDEVDVVGGNQFSMWEHAAAVDGAHITFQRFQEEQVRAKRAGHPIVIHETGWSSGGENPMVAEASPTAQAQFAKDFLKLVQRQNIKTYYFSSFDLGFGTNEIEKTFGIHNVTTRQLKPDIANITIGKAPEAVRLYIHGVAVKVERHWNPDNTKNDNFGRLYADAPSSGKSGILDDEIFLWDDATKMLYAKSADVCLDAYGDKSHQTVHTYYCQPGNVNQQWSFQNANIANQNDANWCLDVDMTRAKTTDGKLVVEMWPCAGNQNQFYDIVKATEDPVEFSRANGTTFLATTVSGAVTVANQSSSAAWFYDPVGQHIASQSSKGLCLDAAERQNGTKVALTTCNATSLTQRWVYNDITGQLHHDHHLNFCLDVVKNDVSLWTCDKTKQEQLWDFTLVRTKPTAAVRSVHARARQDTN</sequence>
<evidence type="ECO:0000256" key="3">
    <source>
        <dbReference type="ARBA" id="ARBA00012780"/>
    </source>
</evidence>
<evidence type="ECO:0000256" key="7">
    <source>
        <dbReference type="ARBA" id="ARBA00023180"/>
    </source>
</evidence>
<dbReference type="Gene3D" id="2.80.10.50">
    <property type="match status" value="2"/>
</dbReference>
<dbReference type="AlphaFoldDB" id="A0A485L0U0"/>
<dbReference type="PANTHER" id="PTHR16631:SF17">
    <property type="entry name" value="GLUCAN ENDO-1,3-BETA-GLUCOSIDASE BTGC"/>
    <property type="match status" value="1"/>
</dbReference>
<evidence type="ECO:0000256" key="1">
    <source>
        <dbReference type="ARBA" id="ARBA00000382"/>
    </source>
</evidence>
<evidence type="ECO:0000256" key="11">
    <source>
        <dbReference type="ARBA" id="ARBA00037649"/>
    </source>
</evidence>
<dbReference type="InterPro" id="IPR050732">
    <property type="entry name" value="Beta-glucan_modifiers"/>
</dbReference>
<dbReference type="GO" id="GO:0042973">
    <property type="term" value="F:glucan endo-1,3-beta-D-glucosidase activity"/>
    <property type="evidence" value="ECO:0007669"/>
    <property type="project" value="UniProtKB-EC"/>
</dbReference>
<evidence type="ECO:0000256" key="2">
    <source>
        <dbReference type="ARBA" id="ARBA00004236"/>
    </source>
</evidence>
<evidence type="ECO:0000313" key="17">
    <source>
        <dbReference type="EMBL" id="VFT91334.1"/>
    </source>
</evidence>
<evidence type="ECO:0000259" key="15">
    <source>
        <dbReference type="SMART" id="SM00458"/>
    </source>
</evidence>
<evidence type="ECO:0000256" key="13">
    <source>
        <dbReference type="ARBA" id="ARBA00043078"/>
    </source>
</evidence>
<keyword evidence="6" id="KW-0472">Membrane</keyword>
<evidence type="ECO:0000256" key="12">
    <source>
        <dbReference type="ARBA" id="ARBA00042373"/>
    </source>
</evidence>
<keyword evidence="4" id="KW-1003">Cell membrane</keyword>
<keyword evidence="9" id="KW-0961">Cell wall biogenesis/degradation</keyword>
<dbReference type="GO" id="GO:0071555">
    <property type="term" value="P:cell wall organization"/>
    <property type="evidence" value="ECO:0007669"/>
    <property type="project" value="UniProtKB-KW"/>
</dbReference>
<evidence type="ECO:0000256" key="8">
    <source>
        <dbReference type="ARBA" id="ARBA00023277"/>
    </source>
</evidence>
<keyword evidence="5" id="KW-0378">Hydrolase</keyword>
<dbReference type="SMART" id="SM00458">
    <property type="entry name" value="RICIN"/>
    <property type="match status" value="2"/>
</dbReference>
<evidence type="ECO:0000313" key="16">
    <source>
        <dbReference type="EMBL" id="KAF0694616.1"/>
    </source>
</evidence>
<proteinExistence type="predicted"/>
<evidence type="ECO:0000313" key="18">
    <source>
        <dbReference type="Proteomes" id="UP000332933"/>
    </source>
</evidence>
<dbReference type="SUPFAM" id="SSF51445">
    <property type="entry name" value="(Trans)glycosidases"/>
    <property type="match status" value="1"/>
</dbReference>
<dbReference type="EMBL" id="VJMH01005545">
    <property type="protein sequence ID" value="KAF0694616.1"/>
    <property type="molecule type" value="Genomic_DNA"/>
</dbReference>